<evidence type="ECO:0000313" key="1">
    <source>
        <dbReference type="EMBL" id="THV36525.1"/>
    </source>
</evidence>
<accession>A0A4S8Q221</accession>
<protein>
    <submittedName>
        <fullName evidence="1">2'-5' RNA ligase family protein</fullName>
    </submittedName>
</protein>
<dbReference type="InterPro" id="IPR009097">
    <property type="entry name" value="Cyclic_Pdiesterase"/>
</dbReference>
<dbReference type="SUPFAM" id="SSF55144">
    <property type="entry name" value="LigT-like"/>
    <property type="match status" value="1"/>
</dbReference>
<dbReference type="AlphaFoldDB" id="A0A4S8Q221"/>
<gene>
    <name evidence="1" type="ORF">FAA86_08400</name>
</gene>
<name>A0A4S8Q221_9HYPH</name>
<reference evidence="1 2" key="1">
    <citation type="submission" date="2019-04" db="EMBL/GenBank/DDBJ databases">
        <title>genome sequence of strain W3.</title>
        <authorList>
            <person name="Gao J."/>
            <person name="Sun J."/>
        </authorList>
    </citation>
    <scope>NUCLEOTIDE SEQUENCE [LARGE SCALE GENOMIC DNA]</scope>
    <source>
        <strain evidence="1 2">W3</strain>
    </source>
</reference>
<evidence type="ECO:0000313" key="2">
    <source>
        <dbReference type="Proteomes" id="UP000307378"/>
    </source>
</evidence>
<organism evidence="1 2">
    <name type="scientific">Rhizobium rosettiformans W3</name>
    <dbReference type="NCBI Taxonomy" id="538378"/>
    <lineage>
        <taxon>Bacteria</taxon>
        <taxon>Pseudomonadati</taxon>
        <taxon>Pseudomonadota</taxon>
        <taxon>Alphaproteobacteria</taxon>
        <taxon>Hyphomicrobiales</taxon>
        <taxon>Rhizobiaceae</taxon>
        <taxon>Rhizobium/Agrobacterium group</taxon>
        <taxon>Rhizobium</taxon>
    </lineage>
</organism>
<comment type="caution">
    <text evidence="1">The sequence shown here is derived from an EMBL/GenBank/DDBJ whole genome shotgun (WGS) entry which is preliminary data.</text>
</comment>
<keyword evidence="1" id="KW-0436">Ligase</keyword>
<dbReference type="RefSeq" id="WP_136539736.1">
    <property type="nucleotide sequence ID" value="NZ_STGU01000004.1"/>
</dbReference>
<sequence length="169" mass="18638">MKTDKPLILTAQVAAGDLAPFNLLRAEHFPADRNFLSAHLTMFHRLPGEYEAQIRSDLAQVAGQTPRIDAEVSGLRHLGAGVAFSISSQELQAVRGELRARFVAWLGSQDMQPWRPHVTIQNKASRAAADALHARLSAGFQIYSIAITGLQLWAYRGGPWDHLVDLAFE</sequence>
<dbReference type="GO" id="GO:0016874">
    <property type="term" value="F:ligase activity"/>
    <property type="evidence" value="ECO:0007669"/>
    <property type="project" value="UniProtKB-KW"/>
</dbReference>
<dbReference type="Proteomes" id="UP000307378">
    <property type="component" value="Unassembled WGS sequence"/>
</dbReference>
<proteinExistence type="predicted"/>
<dbReference type="EMBL" id="STGU01000004">
    <property type="protein sequence ID" value="THV36525.1"/>
    <property type="molecule type" value="Genomic_DNA"/>
</dbReference>
<dbReference type="Gene3D" id="3.90.1140.10">
    <property type="entry name" value="Cyclic phosphodiesterase"/>
    <property type="match status" value="1"/>
</dbReference>
<dbReference type="Pfam" id="PF13563">
    <property type="entry name" value="2_5_RNA_ligase2"/>
    <property type="match status" value="1"/>
</dbReference>